<gene>
    <name evidence="15" type="ORF">PGLA_19030</name>
</gene>
<evidence type="ECO:0000256" key="4">
    <source>
        <dbReference type="ARBA" id="ARBA00022559"/>
    </source>
</evidence>
<dbReference type="InterPro" id="IPR024706">
    <property type="entry name" value="Peroxiredoxin_AhpC-typ"/>
</dbReference>
<dbReference type="PROSITE" id="PS51352">
    <property type="entry name" value="THIOREDOXIN_2"/>
    <property type="match status" value="1"/>
</dbReference>
<comment type="catalytic activity">
    <reaction evidence="12">
        <text>a hydroperoxide + [thioredoxin]-dithiol = an alcohol + [thioredoxin]-disulfide + H2O</text>
        <dbReference type="Rhea" id="RHEA:62620"/>
        <dbReference type="Rhea" id="RHEA-COMP:10698"/>
        <dbReference type="Rhea" id="RHEA-COMP:10700"/>
        <dbReference type="ChEBI" id="CHEBI:15377"/>
        <dbReference type="ChEBI" id="CHEBI:29950"/>
        <dbReference type="ChEBI" id="CHEBI:30879"/>
        <dbReference type="ChEBI" id="CHEBI:35924"/>
        <dbReference type="ChEBI" id="CHEBI:50058"/>
        <dbReference type="EC" id="1.11.1.24"/>
    </reaction>
</comment>
<dbReference type="GO" id="GO:0034599">
    <property type="term" value="P:cellular response to oxidative stress"/>
    <property type="evidence" value="ECO:0007669"/>
    <property type="project" value="TreeGrafter"/>
</dbReference>
<comment type="subunit">
    <text evidence="2">Monomer.</text>
</comment>
<organism evidence="15 16">
    <name type="scientific">Paenibacillus glacialis</name>
    <dbReference type="NCBI Taxonomy" id="494026"/>
    <lineage>
        <taxon>Bacteria</taxon>
        <taxon>Bacillati</taxon>
        <taxon>Bacillota</taxon>
        <taxon>Bacilli</taxon>
        <taxon>Bacillales</taxon>
        <taxon>Paenibacillaceae</taxon>
        <taxon>Paenibacillus</taxon>
    </lineage>
</organism>
<keyword evidence="6" id="KW-0560">Oxidoreductase</keyword>
<comment type="caution">
    <text evidence="15">The sequence shown here is derived from an EMBL/GenBank/DDBJ whole genome shotgun (WGS) entry which is preliminary data.</text>
</comment>
<dbReference type="SUPFAM" id="SSF52833">
    <property type="entry name" value="Thioredoxin-like"/>
    <property type="match status" value="1"/>
</dbReference>
<evidence type="ECO:0000313" key="15">
    <source>
        <dbReference type="EMBL" id="OAB39498.1"/>
    </source>
</evidence>
<dbReference type="GO" id="GO:0005737">
    <property type="term" value="C:cytoplasm"/>
    <property type="evidence" value="ECO:0007669"/>
    <property type="project" value="TreeGrafter"/>
</dbReference>
<dbReference type="PIRSF" id="PIRSF000239">
    <property type="entry name" value="AHPC"/>
    <property type="match status" value="1"/>
</dbReference>
<dbReference type="RefSeq" id="WP_068535913.1">
    <property type="nucleotide sequence ID" value="NZ_LVJH01000043.1"/>
</dbReference>
<evidence type="ECO:0000259" key="14">
    <source>
        <dbReference type="PROSITE" id="PS51352"/>
    </source>
</evidence>
<dbReference type="NCBIfam" id="NF006960">
    <property type="entry name" value="PRK09437.1"/>
    <property type="match status" value="1"/>
</dbReference>
<keyword evidence="5" id="KW-0049">Antioxidant</keyword>
<evidence type="ECO:0000256" key="8">
    <source>
        <dbReference type="ARBA" id="ARBA00023284"/>
    </source>
</evidence>
<evidence type="ECO:0000256" key="9">
    <source>
        <dbReference type="ARBA" id="ARBA00032824"/>
    </source>
</evidence>
<dbReference type="GO" id="GO:0045454">
    <property type="term" value="P:cell redox homeostasis"/>
    <property type="evidence" value="ECO:0007669"/>
    <property type="project" value="TreeGrafter"/>
</dbReference>
<dbReference type="CDD" id="cd03017">
    <property type="entry name" value="PRX_BCP"/>
    <property type="match status" value="1"/>
</dbReference>
<dbReference type="GO" id="GO:0008379">
    <property type="term" value="F:thioredoxin peroxidase activity"/>
    <property type="evidence" value="ECO:0007669"/>
    <property type="project" value="TreeGrafter"/>
</dbReference>
<evidence type="ECO:0000256" key="6">
    <source>
        <dbReference type="ARBA" id="ARBA00023002"/>
    </source>
</evidence>
<evidence type="ECO:0000256" key="12">
    <source>
        <dbReference type="ARBA" id="ARBA00049091"/>
    </source>
</evidence>
<dbReference type="InterPro" id="IPR036249">
    <property type="entry name" value="Thioredoxin-like_sf"/>
</dbReference>
<sequence length="157" mass="17423">MESSQIGQSAPAFTLMASNGEMVSLSDYLGRKVVLYFYPKNMTPGCTTEACNFRDANSDIENLGAVILGISPDEVKSHGKFIERNDLPFLLLSDADHLVSEMYGVWQLKKMYGREYLGIVRSTFLIDEAGVLVKEWRKIKVAGHAEDVLTTLQLAGQ</sequence>
<evidence type="ECO:0000256" key="7">
    <source>
        <dbReference type="ARBA" id="ARBA00023157"/>
    </source>
</evidence>
<dbReference type="PANTHER" id="PTHR42801">
    <property type="entry name" value="THIOREDOXIN-DEPENDENT PEROXIDE REDUCTASE"/>
    <property type="match status" value="1"/>
</dbReference>
<comment type="function">
    <text evidence="1">Thiol-specific peroxidase that catalyzes the reduction of hydrogen peroxide and organic hydroperoxides to water and alcohols, respectively. Plays a role in cell protection against oxidative stress by detoxifying peroxides and as sensor of hydrogen peroxide-mediated signaling events.</text>
</comment>
<evidence type="ECO:0000256" key="3">
    <source>
        <dbReference type="ARBA" id="ARBA00013017"/>
    </source>
</evidence>
<dbReference type="Pfam" id="PF00578">
    <property type="entry name" value="AhpC-TSA"/>
    <property type="match status" value="1"/>
</dbReference>
<dbReference type="Proteomes" id="UP000076967">
    <property type="component" value="Unassembled WGS sequence"/>
</dbReference>
<keyword evidence="4" id="KW-0575">Peroxidase</keyword>
<keyword evidence="8" id="KW-0676">Redox-active center</keyword>
<evidence type="ECO:0000256" key="11">
    <source>
        <dbReference type="ARBA" id="ARBA00041373"/>
    </source>
</evidence>
<keyword evidence="16" id="KW-1185">Reference proteome</keyword>
<evidence type="ECO:0000256" key="13">
    <source>
        <dbReference type="PIRSR" id="PIRSR000239-1"/>
    </source>
</evidence>
<dbReference type="InterPro" id="IPR050924">
    <property type="entry name" value="Peroxiredoxin_BCP/PrxQ"/>
</dbReference>
<dbReference type="AlphaFoldDB" id="A0A168IN84"/>
<feature type="domain" description="Thioredoxin" evidence="14">
    <location>
        <begin position="4"/>
        <end position="157"/>
    </location>
</feature>
<keyword evidence="7" id="KW-1015">Disulfide bond</keyword>
<dbReference type="STRING" id="494026.PGLA_19030"/>
<dbReference type="EMBL" id="LVJH01000043">
    <property type="protein sequence ID" value="OAB39498.1"/>
    <property type="molecule type" value="Genomic_DNA"/>
</dbReference>
<accession>A0A168IN84</accession>
<dbReference type="PANTHER" id="PTHR42801:SF4">
    <property type="entry name" value="AHPC_TSA FAMILY PROTEIN"/>
    <property type="match status" value="1"/>
</dbReference>
<reference evidence="15 16" key="1">
    <citation type="submission" date="2016-03" db="EMBL/GenBank/DDBJ databases">
        <title>Draft genome sequence of Paenibacillus glacialis DSM 22343.</title>
        <authorList>
            <person name="Shin S.-K."/>
            <person name="Yi H."/>
        </authorList>
    </citation>
    <scope>NUCLEOTIDE SEQUENCE [LARGE SCALE GENOMIC DNA]</scope>
    <source>
        <strain evidence="15 16">DSM 22343</strain>
    </source>
</reference>
<protein>
    <recommendedName>
        <fullName evidence="3">thioredoxin-dependent peroxiredoxin</fullName>
        <ecNumber evidence="3">1.11.1.24</ecNumber>
    </recommendedName>
    <alternativeName>
        <fullName evidence="11">Bacterioferritin comigratory protein</fullName>
    </alternativeName>
    <alternativeName>
        <fullName evidence="9">Thioredoxin peroxidase</fullName>
    </alternativeName>
</protein>
<evidence type="ECO:0000256" key="2">
    <source>
        <dbReference type="ARBA" id="ARBA00011245"/>
    </source>
</evidence>
<dbReference type="OrthoDB" id="9812811at2"/>
<dbReference type="Gene3D" id="3.40.30.10">
    <property type="entry name" value="Glutaredoxin"/>
    <property type="match status" value="1"/>
</dbReference>
<proteinExistence type="inferred from homology"/>
<dbReference type="FunFam" id="3.40.30.10:FF:000007">
    <property type="entry name" value="Thioredoxin-dependent thiol peroxidase"/>
    <property type="match status" value="1"/>
</dbReference>
<evidence type="ECO:0000256" key="1">
    <source>
        <dbReference type="ARBA" id="ARBA00003330"/>
    </source>
</evidence>
<evidence type="ECO:0000256" key="10">
    <source>
        <dbReference type="ARBA" id="ARBA00038489"/>
    </source>
</evidence>
<dbReference type="EC" id="1.11.1.24" evidence="3"/>
<dbReference type="InterPro" id="IPR013766">
    <property type="entry name" value="Thioredoxin_domain"/>
</dbReference>
<dbReference type="InterPro" id="IPR000866">
    <property type="entry name" value="AhpC/TSA"/>
</dbReference>
<name>A0A168IN84_9BACL</name>
<evidence type="ECO:0000313" key="16">
    <source>
        <dbReference type="Proteomes" id="UP000076967"/>
    </source>
</evidence>
<evidence type="ECO:0000256" key="5">
    <source>
        <dbReference type="ARBA" id="ARBA00022862"/>
    </source>
</evidence>
<feature type="active site" description="Cysteine sulfenic acid (-SOH) intermediate; for peroxidase activity" evidence="13">
    <location>
        <position position="46"/>
    </location>
</feature>
<comment type="similarity">
    <text evidence="10">Belongs to the peroxiredoxin family. BCP/PrxQ subfamily.</text>
</comment>